<dbReference type="AlphaFoldDB" id="A0A365P001"/>
<accession>A0A365P001</accession>
<dbReference type="PANTHER" id="PTHR37833:SF1">
    <property type="entry name" value="SIGNAL PEPTIDE PROTEIN"/>
    <property type="match status" value="1"/>
</dbReference>
<dbReference type="RefSeq" id="WP_113989652.1">
    <property type="nucleotide sequence ID" value="NZ_QLST01000014.1"/>
</dbReference>
<comment type="caution">
    <text evidence="2">The sequence shown here is derived from an EMBL/GenBank/DDBJ whole genome shotgun (WGS) entry which is preliminary data.</text>
</comment>
<feature type="chain" id="PRO_5016949683" description="DUF1573 domain-containing protein" evidence="1">
    <location>
        <begin position="24"/>
        <end position="151"/>
    </location>
</feature>
<gene>
    <name evidence="2" type="ORF">DPN68_10730</name>
</gene>
<organism evidence="2 3">
    <name type="scientific">Flavobacterium tibetense</name>
    <dbReference type="NCBI Taxonomy" id="2233533"/>
    <lineage>
        <taxon>Bacteria</taxon>
        <taxon>Pseudomonadati</taxon>
        <taxon>Bacteroidota</taxon>
        <taxon>Flavobacteriia</taxon>
        <taxon>Flavobacteriales</taxon>
        <taxon>Flavobacteriaceae</taxon>
        <taxon>Flavobacterium</taxon>
    </lineage>
</organism>
<sequence>MLRKTLSLVAVSMLLATISCNDAGSAKITEEDMKMIEAEKELATKLPKVSLDKVEHDFGTITEGTVATTEFIVTNSGDNDLIISNATATCGCTVPEWPKAPIAPGQSAPIKVSFDSNGKPGQQSKTITLTTNTEKGTETFSIKAEVTPKNK</sequence>
<dbReference type="EMBL" id="QLST01000014">
    <property type="protein sequence ID" value="RBA27663.1"/>
    <property type="molecule type" value="Genomic_DNA"/>
</dbReference>
<reference evidence="2 3" key="1">
    <citation type="submission" date="2018-06" db="EMBL/GenBank/DDBJ databases">
        <title>Flavobacterium tibetense sp. nov., isolated from a wetland YonghuCo on Tibetan Plateau.</title>
        <authorList>
            <person name="Xing P."/>
            <person name="Phurbu D."/>
            <person name="Lu H."/>
        </authorList>
    </citation>
    <scope>NUCLEOTIDE SEQUENCE [LARGE SCALE GENOMIC DNA]</scope>
    <source>
        <strain evidence="2 3">YH5</strain>
    </source>
</reference>
<dbReference type="Gene3D" id="2.60.40.10">
    <property type="entry name" value="Immunoglobulins"/>
    <property type="match status" value="1"/>
</dbReference>
<evidence type="ECO:0000256" key="1">
    <source>
        <dbReference type="SAM" id="SignalP"/>
    </source>
</evidence>
<dbReference type="Proteomes" id="UP000253319">
    <property type="component" value="Unassembled WGS sequence"/>
</dbReference>
<evidence type="ECO:0000313" key="3">
    <source>
        <dbReference type="Proteomes" id="UP000253319"/>
    </source>
</evidence>
<evidence type="ECO:0000313" key="2">
    <source>
        <dbReference type="EMBL" id="RBA27663.1"/>
    </source>
</evidence>
<proteinExistence type="predicted"/>
<dbReference type="Pfam" id="PF07610">
    <property type="entry name" value="DUF1573"/>
    <property type="match status" value="1"/>
</dbReference>
<keyword evidence="1" id="KW-0732">Signal</keyword>
<keyword evidence="3" id="KW-1185">Reference proteome</keyword>
<dbReference type="InterPro" id="IPR013783">
    <property type="entry name" value="Ig-like_fold"/>
</dbReference>
<protein>
    <recommendedName>
        <fullName evidence="4">DUF1573 domain-containing protein</fullName>
    </recommendedName>
</protein>
<dbReference type="PANTHER" id="PTHR37833">
    <property type="entry name" value="LIPOPROTEIN-RELATED"/>
    <property type="match status" value="1"/>
</dbReference>
<name>A0A365P001_9FLAO</name>
<evidence type="ECO:0008006" key="4">
    <source>
        <dbReference type="Google" id="ProtNLM"/>
    </source>
</evidence>
<dbReference type="InterPro" id="IPR011467">
    <property type="entry name" value="DUF1573"/>
</dbReference>
<feature type="signal peptide" evidence="1">
    <location>
        <begin position="1"/>
        <end position="23"/>
    </location>
</feature>
<dbReference type="PROSITE" id="PS51257">
    <property type="entry name" value="PROKAR_LIPOPROTEIN"/>
    <property type="match status" value="1"/>
</dbReference>
<dbReference type="OrthoDB" id="826619at2"/>